<evidence type="ECO:0000313" key="2">
    <source>
        <dbReference type="EMBL" id="RCH98221.1"/>
    </source>
</evidence>
<accession>A0A367K8Q6</accession>
<dbReference type="SUPFAM" id="SSF103473">
    <property type="entry name" value="MFS general substrate transporter"/>
    <property type="match status" value="1"/>
</dbReference>
<dbReference type="OrthoDB" id="2235858at2759"/>
<dbReference type="InterPro" id="IPR036259">
    <property type="entry name" value="MFS_trans_sf"/>
</dbReference>
<gene>
    <name evidence="2" type="ORF">CU097_015328</name>
</gene>
<keyword evidence="3" id="KW-1185">Reference proteome</keyword>
<feature type="transmembrane region" description="Helical" evidence="1">
    <location>
        <begin position="50"/>
        <end position="70"/>
    </location>
</feature>
<dbReference type="STRING" id="86630.A0A367K8Q6"/>
<reference evidence="2 3" key="1">
    <citation type="journal article" date="2018" name="G3 (Bethesda)">
        <title>Phylogenetic and Phylogenomic Definition of Rhizopus Species.</title>
        <authorList>
            <person name="Gryganskyi A.P."/>
            <person name="Golan J."/>
            <person name="Dolatabadi S."/>
            <person name="Mondo S."/>
            <person name="Robb S."/>
            <person name="Idnurm A."/>
            <person name="Muszewska A."/>
            <person name="Steczkiewicz K."/>
            <person name="Masonjones S."/>
            <person name="Liao H.L."/>
            <person name="Gajdeczka M.T."/>
            <person name="Anike F."/>
            <person name="Vuek A."/>
            <person name="Anishchenko I.M."/>
            <person name="Voigt K."/>
            <person name="de Hoog G.S."/>
            <person name="Smith M.E."/>
            <person name="Heitman J."/>
            <person name="Vilgalys R."/>
            <person name="Stajich J.E."/>
        </authorList>
    </citation>
    <scope>NUCLEOTIDE SEQUENCE [LARGE SCALE GENOMIC DNA]</scope>
    <source>
        <strain evidence="2 3">CBS 357.93</strain>
    </source>
</reference>
<keyword evidence="1" id="KW-0472">Membrane</keyword>
<feature type="transmembrane region" description="Helical" evidence="1">
    <location>
        <begin position="16"/>
        <end position="38"/>
    </location>
</feature>
<dbReference type="EMBL" id="PJQL01000214">
    <property type="protein sequence ID" value="RCH98221.1"/>
    <property type="molecule type" value="Genomic_DNA"/>
</dbReference>
<evidence type="ECO:0008006" key="4">
    <source>
        <dbReference type="Google" id="ProtNLM"/>
    </source>
</evidence>
<keyword evidence="1" id="KW-0812">Transmembrane</keyword>
<evidence type="ECO:0000256" key="1">
    <source>
        <dbReference type="SAM" id="Phobius"/>
    </source>
</evidence>
<keyword evidence="1" id="KW-1133">Transmembrane helix</keyword>
<dbReference type="Proteomes" id="UP000252139">
    <property type="component" value="Unassembled WGS sequence"/>
</dbReference>
<protein>
    <recommendedName>
        <fullName evidence="4">Major facilitator superfamily (MFS) profile domain-containing protein</fullName>
    </recommendedName>
</protein>
<comment type="caution">
    <text evidence="2">The sequence shown here is derived from an EMBL/GenBank/DDBJ whole genome shotgun (WGS) entry which is preliminary data.</text>
</comment>
<name>A0A367K8Q6_RHIAZ</name>
<dbReference type="AlphaFoldDB" id="A0A367K8Q6"/>
<sequence>MTWATETISSDMQVRAMAIAILNTSSSLTWTWTSLLLWPVTDAPYYHKGFTVGAILVILFILSMVSVYYMQLQDMKRPVKEGFMPLATDEEDEYKPVAKEMEERFII</sequence>
<organism evidence="2 3">
    <name type="scientific">Rhizopus azygosporus</name>
    <name type="common">Rhizopus microsporus var. azygosporus</name>
    <dbReference type="NCBI Taxonomy" id="86630"/>
    <lineage>
        <taxon>Eukaryota</taxon>
        <taxon>Fungi</taxon>
        <taxon>Fungi incertae sedis</taxon>
        <taxon>Mucoromycota</taxon>
        <taxon>Mucoromycotina</taxon>
        <taxon>Mucoromycetes</taxon>
        <taxon>Mucorales</taxon>
        <taxon>Mucorineae</taxon>
        <taxon>Rhizopodaceae</taxon>
        <taxon>Rhizopus</taxon>
    </lineage>
</organism>
<proteinExistence type="predicted"/>
<evidence type="ECO:0000313" key="3">
    <source>
        <dbReference type="Proteomes" id="UP000252139"/>
    </source>
</evidence>